<proteinExistence type="predicted"/>
<dbReference type="InterPro" id="IPR022742">
    <property type="entry name" value="Hydrolase_4"/>
</dbReference>
<gene>
    <name evidence="2" type="ORF">A6E74_11300</name>
</gene>
<reference evidence="2 3" key="1">
    <citation type="submission" date="2016-04" db="EMBL/GenBank/DDBJ databases">
        <title>Draft genome of an Enterococcus thailandicus strain isolated from bovine feces.</title>
        <authorList>
            <person name="Beukers A.G."/>
            <person name="Zaheer R."/>
            <person name="Goji N."/>
            <person name="Cook S.R."/>
            <person name="Amoako K."/>
            <person name="Chaves A.V."/>
            <person name="Ward M.P."/>
            <person name="Mcallister T.A."/>
        </authorList>
    </citation>
    <scope>NUCLEOTIDE SEQUENCE [LARGE SCALE GENOMIC DNA]</scope>
    <source>
        <strain evidence="2 3">F0711D 46</strain>
    </source>
</reference>
<dbReference type="InterPro" id="IPR051044">
    <property type="entry name" value="MAG_DAG_Lipase"/>
</dbReference>
<keyword evidence="3" id="KW-1185">Reference proteome</keyword>
<dbReference type="InterPro" id="IPR029058">
    <property type="entry name" value="AB_hydrolase_fold"/>
</dbReference>
<name>A0A179EU38_ENTTH</name>
<sequence length="310" mass="35777">MKKQVQFLSADGKTMVEVSCWYPEQQPVATLQIVHGMVEFIERYDLFAEYLNKNGIIVVGHDHLGHGQSIQSKEHFGHFADENGSELLLSDIHTVNEKISEQYPTLPHFIFGHSMGSFLVRNYLAQFETNFSGVIIMGTGWHNPKEMTVAELMASTIVTIRGAMYRSKFLDQLAFGGFNRQFEPARTSKDWLTRDEIEVDKYLLDPRTQFIFTASSYKELFRLVRQACSRDEVQRIPDHLPMLVVSGAKDPVGANGRGVQTFVQVVKEYTTSRLTLLLYEEARHELLNEINQKVVYQDLYFWLKKYIDTY</sequence>
<comment type="caution">
    <text evidence="2">The sequence shown here is derived from an EMBL/GenBank/DDBJ whole genome shotgun (WGS) entry which is preliminary data.</text>
</comment>
<dbReference type="PANTHER" id="PTHR11614">
    <property type="entry name" value="PHOSPHOLIPASE-RELATED"/>
    <property type="match status" value="1"/>
</dbReference>
<dbReference type="SUPFAM" id="SSF53474">
    <property type="entry name" value="alpha/beta-Hydrolases"/>
    <property type="match status" value="1"/>
</dbReference>
<evidence type="ECO:0000259" key="1">
    <source>
        <dbReference type="Pfam" id="PF12146"/>
    </source>
</evidence>
<dbReference type="AlphaFoldDB" id="A0A179EU38"/>
<dbReference type="EMBL" id="LWMN01000002">
    <property type="protein sequence ID" value="OAQ56717.1"/>
    <property type="molecule type" value="Genomic_DNA"/>
</dbReference>
<evidence type="ECO:0000313" key="3">
    <source>
        <dbReference type="Proteomes" id="UP000078516"/>
    </source>
</evidence>
<dbReference type="Gene3D" id="3.40.50.1820">
    <property type="entry name" value="alpha/beta hydrolase"/>
    <property type="match status" value="1"/>
</dbReference>
<accession>A0A179EU38</accession>
<evidence type="ECO:0000313" key="2">
    <source>
        <dbReference type="EMBL" id="OAQ56717.1"/>
    </source>
</evidence>
<dbReference type="RefSeq" id="WP_067481358.1">
    <property type="nucleotide sequence ID" value="NZ_JAQHXT010000020.1"/>
</dbReference>
<feature type="domain" description="Serine aminopeptidase S33" evidence="1">
    <location>
        <begin position="25"/>
        <end position="290"/>
    </location>
</feature>
<dbReference type="Proteomes" id="UP000078516">
    <property type="component" value="Unassembled WGS sequence"/>
</dbReference>
<protein>
    <recommendedName>
        <fullName evidence="1">Serine aminopeptidase S33 domain-containing protein</fullName>
    </recommendedName>
</protein>
<dbReference type="Pfam" id="PF12146">
    <property type="entry name" value="Hydrolase_4"/>
    <property type="match status" value="1"/>
</dbReference>
<organism evidence="2 3">
    <name type="scientific">Enterococcus thailandicus</name>
    <dbReference type="NCBI Taxonomy" id="417368"/>
    <lineage>
        <taxon>Bacteria</taxon>
        <taxon>Bacillati</taxon>
        <taxon>Bacillota</taxon>
        <taxon>Bacilli</taxon>
        <taxon>Lactobacillales</taxon>
        <taxon>Enterococcaceae</taxon>
        <taxon>Enterococcus</taxon>
    </lineage>
</organism>